<feature type="signal peptide" evidence="8">
    <location>
        <begin position="1"/>
        <end position="22"/>
    </location>
</feature>
<comment type="similarity">
    <text evidence="2">Belongs to the GerABKC lipoprotein family.</text>
</comment>
<evidence type="ECO:0000256" key="6">
    <source>
        <dbReference type="ARBA" id="ARBA00023139"/>
    </source>
</evidence>
<evidence type="ECO:0000256" key="2">
    <source>
        <dbReference type="ARBA" id="ARBA00007886"/>
    </source>
</evidence>
<evidence type="ECO:0000256" key="7">
    <source>
        <dbReference type="ARBA" id="ARBA00023288"/>
    </source>
</evidence>
<dbReference type="InterPro" id="IPR038501">
    <property type="entry name" value="Spore_GerAC_C_sf"/>
</dbReference>
<name>A0A3D9IUK4_9BACL</name>
<feature type="domain" description="Spore germination protein N-terminal" evidence="10">
    <location>
        <begin position="23"/>
        <end position="198"/>
    </location>
</feature>
<evidence type="ECO:0000256" key="8">
    <source>
        <dbReference type="SAM" id="SignalP"/>
    </source>
</evidence>
<keyword evidence="6" id="KW-0564">Palmitate</keyword>
<dbReference type="GO" id="GO:0016020">
    <property type="term" value="C:membrane"/>
    <property type="evidence" value="ECO:0007669"/>
    <property type="project" value="UniProtKB-SubCell"/>
</dbReference>
<proteinExistence type="inferred from homology"/>
<dbReference type="AlphaFoldDB" id="A0A3D9IUK4"/>
<evidence type="ECO:0000313" key="12">
    <source>
        <dbReference type="Proteomes" id="UP000256977"/>
    </source>
</evidence>
<dbReference type="GO" id="GO:0009847">
    <property type="term" value="P:spore germination"/>
    <property type="evidence" value="ECO:0007669"/>
    <property type="project" value="InterPro"/>
</dbReference>
<keyword evidence="4 8" id="KW-0732">Signal</keyword>
<evidence type="ECO:0000259" key="9">
    <source>
        <dbReference type="Pfam" id="PF05504"/>
    </source>
</evidence>
<evidence type="ECO:0000256" key="5">
    <source>
        <dbReference type="ARBA" id="ARBA00023136"/>
    </source>
</evidence>
<gene>
    <name evidence="11" type="ORF">DFP98_12180</name>
</gene>
<evidence type="ECO:0000313" key="11">
    <source>
        <dbReference type="EMBL" id="RED65189.1"/>
    </source>
</evidence>
<dbReference type="InterPro" id="IPR008844">
    <property type="entry name" value="Spore_GerAC-like"/>
</dbReference>
<dbReference type="NCBIfam" id="TIGR02887">
    <property type="entry name" value="spore_ger_x_C"/>
    <property type="match status" value="1"/>
</dbReference>
<dbReference type="Pfam" id="PF25198">
    <property type="entry name" value="Spore_GerAC_N"/>
    <property type="match status" value="1"/>
</dbReference>
<dbReference type="PANTHER" id="PTHR35789:SF1">
    <property type="entry name" value="SPORE GERMINATION PROTEIN B3"/>
    <property type="match status" value="1"/>
</dbReference>
<accession>A0A3D9IUK4</accession>
<organism evidence="11 12">
    <name type="scientific">Cohnella phaseoli</name>
    <dbReference type="NCBI Taxonomy" id="456490"/>
    <lineage>
        <taxon>Bacteria</taxon>
        <taxon>Bacillati</taxon>
        <taxon>Bacillota</taxon>
        <taxon>Bacilli</taxon>
        <taxon>Bacillales</taxon>
        <taxon>Paenibacillaceae</taxon>
        <taxon>Cohnella</taxon>
    </lineage>
</organism>
<evidence type="ECO:0000256" key="1">
    <source>
        <dbReference type="ARBA" id="ARBA00004635"/>
    </source>
</evidence>
<comment type="subcellular location">
    <subcellularLocation>
        <location evidence="1">Membrane</location>
        <topology evidence="1">Lipid-anchor</topology>
    </subcellularLocation>
</comment>
<dbReference type="OrthoDB" id="2380468at2"/>
<feature type="domain" description="Spore germination GerAC-like C-terminal" evidence="9">
    <location>
        <begin position="218"/>
        <end position="375"/>
    </location>
</feature>
<keyword evidence="12" id="KW-1185">Reference proteome</keyword>
<evidence type="ECO:0000259" key="10">
    <source>
        <dbReference type="Pfam" id="PF25198"/>
    </source>
</evidence>
<reference evidence="11 12" key="1">
    <citation type="submission" date="2018-07" db="EMBL/GenBank/DDBJ databases">
        <title>Genomic Encyclopedia of Type Strains, Phase III (KMG-III): the genomes of soil and plant-associated and newly described type strains.</title>
        <authorList>
            <person name="Whitman W."/>
        </authorList>
    </citation>
    <scope>NUCLEOTIDE SEQUENCE [LARGE SCALE GENOMIC DNA]</scope>
    <source>
        <strain evidence="11 12">CECT 7287</strain>
    </source>
</reference>
<evidence type="ECO:0000256" key="4">
    <source>
        <dbReference type="ARBA" id="ARBA00022729"/>
    </source>
</evidence>
<keyword evidence="5" id="KW-0472">Membrane</keyword>
<dbReference type="EMBL" id="QRDZ01000021">
    <property type="protein sequence ID" value="RED65189.1"/>
    <property type="molecule type" value="Genomic_DNA"/>
</dbReference>
<dbReference type="Pfam" id="PF05504">
    <property type="entry name" value="Spore_GerAC"/>
    <property type="match status" value="1"/>
</dbReference>
<keyword evidence="3" id="KW-0309">Germination</keyword>
<protein>
    <submittedName>
        <fullName evidence="11">Ger(X)C family germination protein</fullName>
    </submittedName>
</protein>
<dbReference type="PROSITE" id="PS51257">
    <property type="entry name" value="PROKAR_LIPOPROTEIN"/>
    <property type="match status" value="1"/>
</dbReference>
<dbReference type="InterPro" id="IPR046953">
    <property type="entry name" value="Spore_GerAC-like_C"/>
</dbReference>
<dbReference type="Gene3D" id="3.30.300.210">
    <property type="entry name" value="Nutrient germinant receptor protein C, domain 3"/>
    <property type="match status" value="1"/>
</dbReference>
<feature type="chain" id="PRO_5038969654" evidence="8">
    <location>
        <begin position="23"/>
        <end position="382"/>
    </location>
</feature>
<dbReference type="InterPro" id="IPR057336">
    <property type="entry name" value="GerAC_N"/>
</dbReference>
<sequence>MIRKVGKAAAAAIVLLSLTACWNSKDIQTMDYATAIGLDFEDGKYITYVQFLNFTNVGRNETMQIGKPLPVWIAKGIGATLSESLSSIYATSQMRIFWGHVKTIVCSERLLRHGVEEAYNAANRFGEIRYNILVFGTREKLPDLFIQKSIFHLSPLDTIMFTPEQTFSQRSFIVPKTSNRVIAEITEPAEAVMLPSIAINRDVWQQDQKPETMLTIDGAFFFRNKKAIAWLSEDELAGTRWTQRELKRSLIRVPAEGKPKASLVLIKPSYHVESDVINGQPVFDLSLKLDATLDQLNENISIEELERLGEEAVRDEIMRSFRNGLAKQVDVLKLQETLYRNHSKKWHQLRKNDKLLISKDSIRKIVIKIDIRNTGKYKGRYD</sequence>
<dbReference type="Proteomes" id="UP000256977">
    <property type="component" value="Unassembled WGS sequence"/>
</dbReference>
<keyword evidence="7" id="KW-0449">Lipoprotein</keyword>
<evidence type="ECO:0000256" key="3">
    <source>
        <dbReference type="ARBA" id="ARBA00022544"/>
    </source>
</evidence>
<dbReference type="PANTHER" id="PTHR35789">
    <property type="entry name" value="SPORE GERMINATION PROTEIN B3"/>
    <property type="match status" value="1"/>
</dbReference>
<dbReference type="RefSeq" id="WP_116063112.1">
    <property type="nucleotide sequence ID" value="NZ_QRDZ01000021.1"/>
</dbReference>
<comment type="caution">
    <text evidence="11">The sequence shown here is derived from an EMBL/GenBank/DDBJ whole genome shotgun (WGS) entry which is preliminary data.</text>
</comment>